<evidence type="ECO:0000256" key="2">
    <source>
        <dbReference type="SAM" id="Phobius"/>
    </source>
</evidence>
<organism evidence="3 4">
    <name type="scientific">Sphingomonas longa</name>
    <dbReference type="NCBI Taxonomy" id="2778730"/>
    <lineage>
        <taxon>Bacteria</taxon>
        <taxon>Pseudomonadati</taxon>
        <taxon>Pseudomonadota</taxon>
        <taxon>Alphaproteobacteria</taxon>
        <taxon>Sphingomonadales</taxon>
        <taxon>Sphingomonadaceae</taxon>
        <taxon>Sphingomonas</taxon>
    </lineage>
</organism>
<feature type="transmembrane region" description="Helical" evidence="2">
    <location>
        <begin position="12"/>
        <end position="36"/>
    </location>
</feature>
<keyword evidence="2" id="KW-0812">Transmembrane</keyword>
<gene>
    <name evidence="3" type="ORF">ILT43_12180</name>
</gene>
<evidence type="ECO:0000313" key="4">
    <source>
        <dbReference type="Proteomes" id="UP000763641"/>
    </source>
</evidence>
<accession>A0ABS2D878</accession>
<keyword evidence="4" id="KW-1185">Reference proteome</keyword>
<proteinExistence type="predicted"/>
<name>A0ABS2D878_9SPHN</name>
<dbReference type="RefSeq" id="WP_204199229.1">
    <property type="nucleotide sequence ID" value="NZ_JAFEMC010000003.1"/>
</dbReference>
<feature type="region of interest" description="Disordered" evidence="1">
    <location>
        <begin position="64"/>
        <end position="92"/>
    </location>
</feature>
<dbReference type="EMBL" id="JAFEMC010000003">
    <property type="protein sequence ID" value="MBM6577131.1"/>
    <property type="molecule type" value="Genomic_DNA"/>
</dbReference>
<feature type="transmembrane region" description="Helical" evidence="2">
    <location>
        <begin position="187"/>
        <end position="209"/>
    </location>
</feature>
<protein>
    <submittedName>
        <fullName evidence="3">Uncharacterized protein</fullName>
    </submittedName>
</protein>
<dbReference type="Proteomes" id="UP000763641">
    <property type="component" value="Unassembled WGS sequence"/>
</dbReference>
<evidence type="ECO:0000256" key="1">
    <source>
        <dbReference type="SAM" id="MobiDB-lite"/>
    </source>
</evidence>
<comment type="caution">
    <text evidence="3">The sequence shown here is derived from an EMBL/GenBank/DDBJ whole genome shotgun (WGS) entry which is preliminary data.</text>
</comment>
<keyword evidence="2" id="KW-0472">Membrane</keyword>
<keyword evidence="2" id="KW-1133">Transmembrane helix</keyword>
<sequence>MLIRIENAYLGILRIVVLVVASVALVVAAIAFMMSIPPLARQFGLVSPPVPHGGTLGDYVEQKKATAPANPTASGDREDAAQPKRSTNPDVQAAAKQLQAYTKGAGEMTIPKWEVEVEQSGGNIPYELERAYYADVKGLTDQLTKSTGKRLSLAQVRELITWNNRHFVGDATAKAEEAAAQGRRALFTLYVASAAFVLFILVVFTFLFVKVERSLRVVRTVRLEDQNA</sequence>
<reference evidence="3 4" key="1">
    <citation type="submission" date="2020-12" db="EMBL/GenBank/DDBJ databases">
        <title>Sphingomonas sp.</title>
        <authorList>
            <person name="Kim M.K."/>
        </authorList>
    </citation>
    <scope>NUCLEOTIDE SEQUENCE [LARGE SCALE GENOMIC DNA]</scope>
    <source>
        <strain evidence="3 4">BT552</strain>
    </source>
</reference>
<evidence type="ECO:0000313" key="3">
    <source>
        <dbReference type="EMBL" id="MBM6577131.1"/>
    </source>
</evidence>